<gene>
    <name evidence="1" type="ORF">TIFTF001_017903</name>
</gene>
<keyword evidence="2" id="KW-1185">Reference proteome</keyword>
<accession>A0AA88DB67</accession>
<organism evidence="1 2">
    <name type="scientific">Ficus carica</name>
    <name type="common">Common fig</name>
    <dbReference type="NCBI Taxonomy" id="3494"/>
    <lineage>
        <taxon>Eukaryota</taxon>
        <taxon>Viridiplantae</taxon>
        <taxon>Streptophyta</taxon>
        <taxon>Embryophyta</taxon>
        <taxon>Tracheophyta</taxon>
        <taxon>Spermatophyta</taxon>
        <taxon>Magnoliopsida</taxon>
        <taxon>eudicotyledons</taxon>
        <taxon>Gunneridae</taxon>
        <taxon>Pentapetalae</taxon>
        <taxon>rosids</taxon>
        <taxon>fabids</taxon>
        <taxon>Rosales</taxon>
        <taxon>Moraceae</taxon>
        <taxon>Ficeae</taxon>
        <taxon>Ficus</taxon>
    </lineage>
</organism>
<dbReference type="AlphaFoldDB" id="A0AA88DB67"/>
<protein>
    <submittedName>
        <fullName evidence="1">Uncharacterized protein</fullName>
    </submittedName>
</protein>
<reference evidence="1" key="1">
    <citation type="submission" date="2023-07" db="EMBL/GenBank/DDBJ databases">
        <title>draft genome sequence of fig (Ficus carica).</title>
        <authorList>
            <person name="Takahashi T."/>
            <person name="Nishimura K."/>
        </authorList>
    </citation>
    <scope>NUCLEOTIDE SEQUENCE</scope>
</reference>
<proteinExistence type="predicted"/>
<sequence length="189" mass="21732">MPEKKSNLLLPVKICQRLFNFIINSLIPRGLKQVTTCHSMRQASTAVPMVTPKPNDNECDHSFKVQVHHYNKNDSFSLNDTLHEHDEVNLVQAKTGEVEPICAIAAKESAPAEVHSVRDEQEEERIRKMKGKGICTSEEMTLPNPPPLRRRQVRPLFDVAVNINEKSDAFIRSRKEAMRRHYIFETKTF</sequence>
<evidence type="ECO:0000313" key="1">
    <source>
        <dbReference type="EMBL" id="GMN48732.1"/>
    </source>
</evidence>
<dbReference type="EMBL" id="BTGU01000029">
    <property type="protein sequence ID" value="GMN48732.1"/>
    <property type="molecule type" value="Genomic_DNA"/>
</dbReference>
<name>A0AA88DB67_FICCA</name>
<dbReference type="Proteomes" id="UP001187192">
    <property type="component" value="Unassembled WGS sequence"/>
</dbReference>
<evidence type="ECO:0000313" key="2">
    <source>
        <dbReference type="Proteomes" id="UP001187192"/>
    </source>
</evidence>
<comment type="caution">
    <text evidence="1">The sequence shown here is derived from an EMBL/GenBank/DDBJ whole genome shotgun (WGS) entry which is preliminary data.</text>
</comment>